<protein>
    <submittedName>
        <fullName evidence="1">Uncharacterized protein</fullName>
    </submittedName>
</protein>
<reference evidence="1" key="1">
    <citation type="submission" date="2023-04" db="EMBL/GenBank/DDBJ databases">
        <authorList>
            <person name="Vijverberg K."/>
            <person name="Xiong W."/>
            <person name="Schranz E."/>
        </authorList>
    </citation>
    <scope>NUCLEOTIDE SEQUENCE</scope>
</reference>
<evidence type="ECO:0000313" key="1">
    <source>
        <dbReference type="EMBL" id="CAI9279676.1"/>
    </source>
</evidence>
<dbReference type="EMBL" id="OX465080">
    <property type="protein sequence ID" value="CAI9279676.1"/>
    <property type="molecule type" value="Genomic_DNA"/>
</dbReference>
<sequence length="109" mass="12551">MKEISRRHIDLLVLWNIRTQLAKKMASSAMPVGEEFQPEAAIVNYFGSGGMPIMASKITVEQLTKFILYSEWLILIDGHPLNNMDIKWLRERIRYVGQVGSLSLKFNKK</sequence>
<keyword evidence="2" id="KW-1185">Reference proteome</keyword>
<evidence type="ECO:0000313" key="2">
    <source>
        <dbReference type="Proteomes" id="UP001177003"/>
    </source>
</evidence>
<organism evidence="1 2">
    <name type="scientific">Lactuca saligna</name>
    <name type="common">Willowleaf lettuce</name>
    <dbReference type="NCBI Taxonomy" id="75948"/>
    <lineage>
        <taxon>Eukaryota</taxon>
        <taxon>Viridiplantae</taxon>
        <taxon>Streptophyta</taxon>
        <taxon>Embryophyta</taxon>
        <taxon>Tracheophyta</taxon>
        <taxon>Spermatophyta</taxon>
        <taxon>Magnoliopsida</taxon>
        <taxon>eudicotyledons</taxon>
        <taxon>Gunneridae</taxon>
        <taxon>Pentapetalae</taxon>
        <taxon>asterids</taxon>
        <taxon>campanulids</taxon>
        <taxon>Asterales</taxon>
        <taxon>Asteraceae</taxon>
        <taxon>Cichorioideae</taxon>
        <taxon>Cichorieae</taxon>
        <taxon>Lactucinae</taxon>
        <taxon>Lactuca</taxon>
    </lineage>
</organism>
<gene>
    <name evidence="1" type="ORF">LSALG_LOCUS19464</name>
</gene>
<accession>A0AA35YT70</accession>
<dbReference type="Proteomes" id="UP001177003">
    <property type="component" value="Chromosome 4"/>
</dbReference>
<proteinExistence type="predicted"/>
<dbReference type="AlphaFoldDB" id="A0AA35YT70"/>
<name>A0AA35YT70_LACSI</name>